<dbReference type="GO" id="GO:0005739">
    <property type="term" value="C:mitochondrion"/>
    <property type="evidence" value="ECO:0007669"/>
    <property type="project" value="TreeGrafter"/>
</dbReference>
<protein>
    <submittedName>
        <fullName evidence="7">Uncharacterized protein</fullName>
    </submittedName>
</protein>
<evidence type="ECO:0000256" key="6">
    <source>
        <dbReference type="RuleBase" id="RU363053"/>
    </source>
</evidence>
<dbReference type="InterPro" id="IPR007248">
    <property type="entry name" value="Mpv17_PMP22"/>
</dbReference>
<proteinExistence type="inferred from homology"/>
<dbReference type="EMBL" id="OC000045">
    <property type="protein sequence ID" value="CAD7255901.1"/>
    <property type="molecule type" value="Genomic_DNA"/>
</dbReference>
<sequence>MWVGRFLFGYIPPCAMQGHTGAQVAAMAVALVKRVFQKHPFVSNCVVYGTLYVGAEFSQQTLSRKILSKKEPPEPYDIGSLARYAVVGSTVYPIMLHNWYLSRDCQSTLVQSSMSSEFEKYPREKQTLTVTPVGIRIVVEVATKLVFLVASNGNPRPYDMKAMARYGLLGLCFYPQVYYFWYKWLDKHYAGTAAKTVVKKLLLDQFLFTPPLIIAFYLIELLILASRPDNQLPVGPPSSTGCVCGIMRPHLGQHPLLVQTARLLKIPFPPQQQYRLPRRHRFFGERK</sequence>
<evidence type="ECO:0000256" key="3">
    <source>
        <dbReference type="ARBA" id="ARBA00022692"/>
    </source>
</evidence>
<feature type="transmembrane region" description="Helical" evidence="6">
    <location>
        <begin position="205"/>
        <end position="225"/>
    </location>
</feature>
<accession>A0A7R9AKB9</accession>
<dbReference type="PANTHER" id="PTHR11266">
    <property type="entry name" value="PEROXISOMAL MEMBRANE PROTEIN 2, PXMP2 MPV17"/>
    <property type="match status" value="1"/>
</dbReference>
<keyword evidence="5 6" id="KW-0472">Membrane</keyword>
<dbReference type="GO" id="GO:0016020">
    <property type="term" value="C:membrane"/>
    <property type="evidence" value="ECO:0007669"/>
    <property type="project" value="UniProtKB-SubCell"/>
</dbReference>
<feature type="transmembrane region" description="Helical" evidence="6">
    <location>
        <begin position="166"/>
        <end position="185"/>
    </location>
</feature>
<evidence type="ECO:0000256" key="1">
    <source>
        <dbReference type="ARBA" id="ARBA00004141"/>
    </source>
</evidence>
<keyword evidence="3 6" id="KW-0812">Transmembrane</keyword>
<name>A0A7R9AKB9_TIMSH</name>
<dbReference type="PANTHER" id="PTHR11266:SF85">
    <property type="entry name" value="MPV17-LIKE PROTEIN"/>
    <property type="match status" value="1"/>
</dbReference>
<comment type="similarity">
    <text evidence="2 6">Belongs to the peroxisomal membrane protein PXMP2/4 family.</text>
</comment>
<dbReference type="AlphaFoldDB" id="A0A7R9AKB9"/>
<evidence type="ECO:0000256" key="4">
    <source>
        <dbReference type="ARBA" id="ARBA00022989"/>
    </source>
</evidence>
<evidence type="ECO:0000256" key="5">
    <source>
        <dbReference type="ARBA" id="ARBA00023136"/>
    </source>
</evidence>
<evidence type="ECO:0000256" key="2">
    <source>
        <dbReference type="ARBA" id="ARBA00006824"/>
    </source>
</evidence>
<gene>
    <name evidence="7" type="ORF">TSIB3V08_LOCUS192</name>
</gene>
<evidence type="ECO:0000313" key="7">
    <source>
        <dbReference type="EMBL" id="CAD7255901.1"/>
    </source>
</evidence>
<comment type="subcellular location">
    <subcellularLocation>
        <location evidence="1">Membrane</location>
        <topology evidence="1">Multi-pass membrane protein</topology>
    </subcellularLocation>
</comment>
<organism evidence="7">
    <name type="scientific">Timema shepardi</name>
    <name type="common">Walking stick</name>
    <dbReference type="NCBI Taxonomy" id="629360"/>
    <lineage>
        <taxon>Eukaryota</taxon>
        <taxon>Metazoa</taxon>
        <taxon>Ecdysozoa</taxon>
        <taxon>Arthropoda</taxon>
        <taxon>Hexapoda</taxon>
        <taxon>Insecta</taxon>
        <taxon>Pterygota</taxon>
        <taxon>Neoptera</taxon>
        <taxon>Polyneoptera</taxon>
        <taxon>Phasmatodea</taxon>
        <taxon>Timematodea</taxon>
        <taxon>Timematoidea</taxon>
        <taxon>Timematidae</taxon>
        <taxon>Timema</taxon>
    </lineage>
</organism>
<keyword evidence="4 6" id="KW-1133">Transmembrane helix</keyword>
<reference evidence="7" key="1">
    <citation type="submission" date="2020-11" db="EMBL/GenBank/DDBJ databases">
        <authorList>
            <person name="Tran Van P."/>
        </authorList>
    </citation>
    <scope>NUCLEOTIDE SEQUENCE</scope>
</reference>